<gene>
    <name evidence="10" type="ORF">GKC33_04500</name>
    <name evidence="9" type="ORF">GKC34_05300</name>
</gene>
<dbReference type="InterPro" id="IPR004638">
    <property type="entry name" value="EmrB-like"/>
</dbReference>
<feature type="transmembrane region" description="Helical" evidence="7">
    <location>
        <begin position="473"/>
        <end position="492"/>
    </location>
</feature>
<keyword evidence="5 7" id="KW-1133">Transmembrane helix</keyword>
<evidence type="ECO:0000256" key="2">
    <source>
        <dbReference type="ARBA" id="ARBA00022448"/>
    </source>
</evidence>
<feature type="transmembrane region" description="Helical" evidence="7">
    <location>
        <begin position="188"/>
        <end position="207"/>
    </location>
</feature>
<evidence type="ECO:0000256" key="3">
    <source>
        <dbReference type="ARBA" id="ARBA00022475"/>
    </source>
</evidence>
<feature type="transmembrane region" description="Helical" evidence="7">
    <location>
        <begin position="109"/>
        <end position="134"/>
    </location>
</feature>
<evidence type="ECO:0000256" key="5">
    <source>
        <dbReference type="ARBA" id="ARBA00022989"/>
    </source>
</evidence>
<sequence>MTKTKYMDNHGRPYHRGILFTLMLLATFAGSLMESTLGTAIPTLMKKFAINLSTAQQATTWFLLALAIMVPVSAFLVKRFPTRNLTLITYTTLILGLVVTAFTPEKHSMWWMFIVGRVITAAAVGILMPLLQIVILKIFSTKERPVAMGVMGLVVGMSPAIGPTLSGWLLDANHHIFGITLKAAWQTIFYLPLAVLVVIFILSLIFMRDILPNKKEIKIDLPSLVLSSFGFGSFLLGFTNLAEAGWDNLKSVTLPIIIGIVLIIVFIRRQLKLEHPFLDLRVFKKWNFSIATIGTIMVMMAMMGIEMILPTYLQNVQGLSVLKSGLVLLPGALLLGIISPIAGLIYTKSGVKWVTIPAFLIIAIGTIPFAAISASTPDSIITLMYSVRMIGIALAMMPLTTAAMDDLDNNQITDGTAVNSTAQQLASSVGVAILTSITQHTISNNQPAAILKHINPLKYVDLTILASLKGFQVTFGIGLLFALIGLIVVMFFKQNARGEN</sequence>
<dbReference type="EMBL" id="WKKZ01000175">
    <property type="protein sequence ID" value="MSE05251.1"/>
    <property type="molecule type" value="Genomic_DNA"/>
</dbReference>
<keyword evidence="4 7" id="KW-0812">Transmembrane</keyword>
<dbReference type="AlphaFoldDB" id="A0A6A8LPK4"/>
<proteinExistence type="predicted"/>
<dbReference type="NCBIfam" id="TIGR00711">
    <property type="entry name" value="efflux_EmrB"/>
    <property type="match status" value="1"/>
</dbReference>
<feature type="transmembrane region" description="Helical" evidence="7">
    <location>
        <begin position="325"/>
        <end position="346"/>
    </location>
</feature>
<accession>A0A6A8LPK4</accession>
<evidence type="ECO:0000313" key="9">
    <source>
        <dbReference type="EMBL" id="MSE05251.1"/>
    </source>
</evidence>
<dbReference type="PANTHER" id="PTHR42718">
    <property type="entry name" value="MAJOR FACILITATOR SUPERFAMILY MULTIDRUG TRANSPORTER MFSC"/>
    <property type="match status" value="1"/>
</dbReference>
<feature type="transmembrane region" description="Helical" evidence="7">
    <location>
        <begin position="251"/>
        <end position="267"/>
    </location>
</feature>
<dbReference type="InterPro" id="IPR011701">
    <property type="entry name" value="MFS"/>
</dbReference>
<evidence type="ECO:0000313" key="12">
    <source>
        <dbReference type="Proteomes" id="UP000467635"/>
    </source>
</evidence>
<keyword evidence="3" id="KW-1003">Cell membrane</keyword>
<dbReference type="Pfam" id="PF07690">
    <property type="entry name" value="MFS_1"/>
    <property type="match status" value="1"/>
</dbReference>
<evidence type="ECO:0000259" key="8">
    <source>
        <dbReference type="PROSITE" id="PS50850"/>
    </source>
</evidence>
<dbReference type="PROSITE" id="PS50850">
    <property type="entry name" value="MFS"/>
    <property type="match status" value="1"/>
</dbReference>
<dbReference type="InterPro" id="IPR020846">
    <property type="entry name" value="MFS_dom"/>
</dbReference>
<evidence type="ECO:0000256" key="1">
    <source>
        <dbReference type="ARBA" id="ARBA00004651"/>
    </source>
</evidence>
<dbReference type="EMBL" id="WKKX01000137">
    <property type="protein sequence ID" value="MSE08001.1"/>
    <property type="molecule type" value="Genomic_DNA"/>
</dbReference>
<organism evidence="9 11">
    <name type="scientific">Ligilactobacillus salivarius</name>
    <dbReference type="NCBI Taxonomy" id="1624"/>
    <lineage>
        <taxon>Bacteria</taxon>
        <taxon>Bacillati</taxon>
        <taxon>Bacillota</taxon>
        <taxon>Bacilli</taxon>
        <taxon>Lactobacillales</taxon>
        <taxon>Lactobacillaceae</taxon>
        <taxon>Ligilactobacillus</taxon>
    </lineage>
</organism>
<reference evidence="11 12" key="1">
    <citation type="submission" date="2019-11" db="EMBL/GenBank/DDBJ databases">
        <title>Draft Genome Sequence of Plant Growth-Promoting Rhizosphere-Associated Bacteria.</title>
        <authorList>
            <person name="Vasilyev I.Y."/>
            <person name="Radchenko V."/>
            <person name="Ilnitskaya E.V."/>
        </authorList>
    </citation>
    <scope>NUCLEOTIDE SEQUENCE [LARGE SCALE GENOMIC DNA]</scope>
    <source>
        <strain evidence="10 12">VRA_01-1sq_f</strain>
        <strain evidence="9 11">VRA_1sq_f</strain>
    </source>
</reference>
<feature type="transmembrane region" description="Helical" evidence="7">
    <location>
        <begin position="59"/>
        <end position="77"/>
    </location>
</feature>
<feature type="transmembrane region" description="Helical" evidence="7">
    <location>
        <begin position="84"/>
        <end position="103"/>
    </location>
</feature>
<evidence type="ECO:0000256" key="6">
    <source>
        <dbReference type="ARBA" id="ARBA00023136"/>
    </source>
</evidence>
<dbReference type="Proteomes" id="UP000437575">
    <property type="component" value="Unassembled WGS sequence"/>
</dbReference>
<feature type="transmembrane region" description="Helical" evidence="7">
    <location>
        <begin position="219"/>
        <end position="239"/>
    </location>
</feature>
<dbReference type="GO" id="GO:0005886">
    <property type="term" value="C:plasma membrane"/>
    <property type="evidence" value="ECO:0007669"/>
    <property type="project" value="UniProtKB-SubCell"/>
</dbReference>
<keyword evidence="6 7" id="KW-0472">Membrane</keyword>
<comment type="caution">
    <text evidence="9">The sequence shown here is derived from an EMBL/GenBank/DDBJ whole genome shotgun (WGS) entry which is preliminary data.</text>
</comment>
<evidence type="ECO:0000313" key="11">
    <source>
        <dbReference type="Proteomes" id="UP000437575"/>
    </source>
</evidence>
<comment type="subcellular location">
    <subcellularLocation>
        <location evidence="1">Cell membrane</location>
        <topology evidence="1">Multi-pass membrane protein</topology>
    </subcellularLocation>
</comment>
<keyword evidence="2" id="KW-0813">Transport</keyword>
<dbReference type="SUPFAM" id="SSF103473">
    <property type="entry name" value="MFS general substrate transporter"/>
    <property type="match status" value="1"/>
</dbReference>
<dbReference type="GO" id="GO:0022857">
    <property type="term" value="F:transmembrane transporter activity"/>
    <property type="evidence" value="ECO:0007669"/>
    <property type="project" value="InterPro"/>
</dbReference>
<dbReference type="Proteomes" id="UP000467635">
    <property type="component" value="Unassembled WGS sequence"/>
</dbReference>
<evidence type="ECO:0000256" key="4">
    <source>
        <dbReference type="ARBA" id="ARBA00022692"/>
    </source>
</evidence>
<evidence type="ECO:0000313" key="10">
    <source>
        <dbReference type="EMBL" id="MSE08001.1"/>
    </source>
</evidence>
<dbReference type="PANTHER" id="PTHR42718:SF24">
    <property type="entry name" value="MAJOR FACILITATOR SUPERFAMILY (MFS) PROFILE DOMAIN-CONTAINING PROTEIN"/>
    <property type="match status" value="1"/>
</dbReference>
<dbReference type="InterPro" id="IPR036259">
    <property type="entry name" value="MFS_trans_sf"/>
</dbReference>
<evidence type="ECO:0000256" key="7">
    <source>
        <dbReference type="SAM" id="Phobius"/>
    </source>
</evidence>
<feature type="domain" description="Major facilitator superfamily (MFS) profile" evidence="8">
    <location>
        <begin position="19"/>
        <end position="497"/>
    </location>
</feature>
<name>A0A6A8LPK4_9LACO</name>
<feature type="transmembrane region" description="Helical" evidence="7">
    <location>
        <begin position="146"/>
        <end position="168"/>
    </location>
</feature>
<feature type="transmembrane region" description="Helical" evidence="7">
    <location>
        <begin position="288"/>
        <end position="313"/>
    </location>
</feature>
<feature type="transmembrane region" description="Helical" evidence="7">
    <location>
        <begin position="353"/>
        <end position="374"/>
    </location>
</feature>
<protein>
    <submittedName>
        <fullName evidence="9">DHA2 family efflux MFS transporter permease subunit</fullName>
    </submittedName>
</protein>
<dbReference type="Gene3D" id="1.20.1250.20">
    <property type="entry name" value="MFS general substrate transporter like domains"/>
    <property type="match status" value="2"/>
</dbReference>